<proteinExistence type="predicted"/>
<feature type="compositionally biased region" description="Low complexity" evidence="5">
    <location>
        <begin position="27"/>
        <end position="42"/>
    </location>
</feature>
<protein>
    <recommendedName>
        <fullName evidence="6">DNA2/NAM7 helicase-like C-terminal domain-containing protein</fullName>
    </recommendedName>
</protein>
<keyword evidence="1" id="KW-0547">Nucleotide-binding</keyword>
<dbReference type="Proteomes" id="UP000546642">
    <property type="component" value="Unassembled WGS sequence"/>
</dbReference>
<dbReference type="GO" id="GO:0016787">
    <property type="term" value="F:hydrolase activity"/>
    <property type="evidence" value="ECO:0007669"/>
    <property type="project" value="UniProtKB-KW"/>
</dbReference>
<dbReference type="SUPFAM" id="SSF52540">
    <property type="entry name" value="P-loop containing nucleoside triphosphate hydrolases"/>
    <property type="match status" value="1"/>
</dbReference>
<dbReference type="EMBL" id="JACHDS010000001">
    <property type="protein sequence ID" value="MBB6173024.1"/>
    <property type="molecule type" value="Genomic_DNA"/>
</dbReference>
<dbReference type="InterPro" id="IPR050534">
    <property type="entry name" value="Coronavir_polyprotein_1ab"/>
</dbReference>
<dbReference type="PANTHER" id="PTHR43788">
    <property type="entry name" value="DNA2/NAM7 HELICASE FAMILY MEMBER"/>
    <property type="match status" value="1"/>
</dbReference>
<dbReference type="InterPro" id="IPR027417">
    <property type="entry name" value="P-loop_NTPase"/>
</dbReference>
<feature type="region of interest" description="Disordered" evidence="5">
    <location>
        <begin position="461"/>
        <end position="480"/>
    </location>
</feature>
<dbReference type="PANTHER" id="PTHR43788:SF8">
    <property type="entry name" value="DNA-BINDING PROTEIN SMUBP-2"/>
    <property type="match status" value="1"/>
</dbReference>
<keyword evidence="4" id="KW-0067">ATP-binding</keyword>
<gene>
    <name evidence="7" type="ORF">HNR23_003084</name>
</gene>
<feature type="compositionally biased region" description="Pro residues" evidence="5">
    <location>
        <begin position="56"/>
        <end position="71"/>
    </location>
</feature>
<accession>A0A7W9YJ36</accession>
<dbReference type="InterPro" id="IPR041679">
    <property type="entry name" value="DNA2/NAM7-like_C"/>
</dbReference>
<keyword evidence="8" id="KW-1185">Reference proteome</keyword>
<feature type="region of interest" description="Disordered" evidence="5">
    <location>
        <begin position="794"/>
        <end position="813"/>
    </location>
</feature>
<reference evidence="7 8" key="1">
    <citation type="submission" date="2020-08" db="EMBL/GenBank/DDBJ databases">
        <title>Sequencing the genomes of 1000 actinobacteria strains.</title>
        <authorList>
            <person name="Klenk H.-P."/>
        </authorList>
    </citation>
    <scope>NUCLEOTIDE SEQUENCE [LARGE SCALE GENOMIC DNA]</scope>
    <source>
        <strain evidence="7 8">DSM 46659</strain>
    </source>
</reference>
<dbReference type="GO" id="GO:0005524">
    <property type="term" value="F:ATP binding"/>
    <property type="evidence" value="ECO:0007669"/>
    <property type="project" value="UniProtKB-KW"/>
</dbReference>
<organism evidence="7 8">
    <name type="scientific">Nocardiopsis mwathae</name>
    <dbReference type="NCBI Taxonomy" id="1472723"/>
    <lineage>
        <taxon>Bacteria</taxon>
        <taxon>Bacillati</taxon>
        <taxon>Actinomycetota</taxon>
        <taxon>Actinomycetes</taxon>
        <taxon>Streptosporangiales</taxon>
        <taxon>Nocardiopsidaceae</taxon>
        <taxon>Nocardiopsis</taxon>
    </lineage>
</organism>
<evidence type="ECO:0000313" key="8">
    <source>
        <dbReference type="Proteomes" id="UP000546642"/>
    </source>
</evidence>
<dbReference type="Gene3D" id="3.40.50.300">
    <property type="entry name" value="P-loop containing nucleotide triphosphate hydrolases"/>
    <property type="match status" value="2"/>
</dbReference>
<keyword evidence="3" id="KW-0347">Helicase</keyword>
<feature type="domain" description="DNA2/NAM7 helicase-like C-terminal" evidence="6">
    <location>
        <begin position="762"/>
        <end position="948"/>
    </location>
</feature>
<evidence type="ECO:0000256" key="4">
    <source>
        <dbReference type="ARBA" id="ARBA00022840"/>
    </source>
</evidence>
<evidence type="ECO:0000256" key="1">
    <source>
        <dbReference type="ARBA" id="ARBA00022741"/>
    </source>
</evidence>
<evidence type="ECO:0000256" key="5">
    <source>
        <dbReference type="SAM" id="MobiDB-lite"/>
    </source>
</evidence>
<dbReference type="Pfam" id="PF13087">
    <property type="entry name" value="AAA_12"/>
    <property type="match status" value="1"/>
</dbReference>
<dbReference type="AlphaFoldDB" id="A0A7W9YJ36"/>
<dbReference type="RefSeq" id="WP_184076240.1">
    <property type="nucleotide sequence ID" value="NZ_JACHDS010000001.1"/>
</dbReference>
<dbReference type="GO" id="GO:0043139">
    <property type="term" value="F:5'-3' DNA helicase activity"/>
    <property type="evidence" value="ECO:0007669"/>
    <property type="project" value="TreeGrafter"/>
</dbReference>
<name>A0A7W9YJ36_9ACTN</name>
<keyword evidence="2" id="KW-0378">Hydrolase</keyword>
<sequence length="1069" mass="113546">MSVPSPDSFVRDRRRGGPARAERDPRSVPSNGSRGSNGSGRPTGHDGDVTVLIVPPAAPSRPAAAPPQPEPHPGHHRTGDGRIRALLDYYRACVHREAVLDHLIELGVTDSATASPTHICLPAGAEALFSGAGEALQVPPEAGALLRRAERDGRPLRYGYPVVLLAPEADDGTGPGDVIDSRWRAAPLLVADVEVVPGTGESRVRAVSEPDINPALLRRAGITHPDELAALRGVLRQGNPEGARPHDAVVGDLEAKVRTLLTRLDTDRVDDILPRAMRGTLPQVYPRAGAHNVAMLFRAGPAANTAVEEEHPGTVAGLLADLDSGHRDGPRPGQAVGTALEALLEGELAAERSAADGGGAGGDAVPPVAAARLTEAQYAILRSAMRERLTAAAAPPGTGVDDLVDAVVRTAVVAGHTVLVAAAEESLLDRVVSRAGEAPGHLILRTGSPEHRTREIRSLERLAEQPPAAPEPAPHDGGLRDDWARVDSAWRSIDAIARNGHVLALLAEERDRMICLGWDPDVLFTSERGDPGYWLRRAERARGGGFVALAHRSAIRRELGVEPTPDNLRQLCRAAKVELDWRTALDRRGRVPRLTDLVADLEAAQACHRLSGASRLHSAVTRRAGQGRQALLNRLETLNWHHTTGWPGFAHLLAVVPAWAVGVGSARALPPQAGLFDLVVVAGADQCRMAEVLPLLYRAKRALVIGDPAQSAPPTLLEPAEERRLRGAAGPTWLERRPELAHGGSSAYRACAAATAAAGRPELWLDEHDRSHPAIAAVASRRCYGGRIAVATDPTRDRDTARESGAPPLESAMGGRAVEWRHFSGECEPVPGASAVNREEAYRVAVVLQELDGSLPEGAVVGVIAPFQPQWALLRRLVRRQRFRREVRVGGPEDFRGAEDGAVDVMVVSPTVAVGASARLADRAVGADQVWATALTRAVSRLIVVGDRVFWAGTDGPLRDLCASGHTGDGENAALRALRGALGERGAPFTPGPSFHGHAADLCVTAEAGQVLVLLDQAENGPELRRLMAHGDLLTRLSGHPSVCVPAWRCLHDPGSVAEEILHADPRER</sequence>
<feature type="region of interest" description="Disordered" evidence="5">
    <location>
        <begin position="1"/>
        <end position="80"/>
    </location>
</feature>
<evidence type="ECO:0000256" key="2">
    <source>
        <dbReference type="ARBA" id="ARBA00022801"/>
    </source>
</evidence>
<comment type="caution">
    <text evidence="7">The sequence shown here is derived from an EMBL/GenBank/DDBJ whole genome shotgun (WGS) entry which is preliminary data.</text>
</comment>
<evidence type="ECO:0000313" key="7">
    <source>
        <dbReference type="EMBL" id="MBB6173024.1"/>
    </source>
</evidence>
<evidence type="ECO:0000256" key="3">
    <source>
        <dbReference type="ARBA" id="ARBA00022806"/>
    </source>
</evidence>
<evidence type="ECO:0000259" key="6">
    <source>
        <dbReference type="Pfam" id="PF13087"/>
    </source>
</evidence>